<dbReference type="GO" id="GO:0016787">
    <property type="term" value="F:hydrolase activity"/>
    <property type="evidence" value="ECO:0007669"/>
    <property type="project" value="UniProtKB-KW"/>
</dbReference>
<evidence type="ECO:0000259" key="10">
    <source>
        <dbReference type="PROSITE" id="PS50876"/>
    </source>
</evidence>
<evidence type="ECO:0000256" key="1">
    <source>
        <dbReference type="ARBA" id="ARBA00012493"/>
    </source>
</evidence>
<feature type="non-terminal residue" evidence="12">
    <location>
        <position position="1"/>
    </location>
</feature>
<dbReference type="InterPro" id="IPR036397">
    <property type="entry name" value="RNaseH_sf"/>
</dbReference>
<protein>
    <recommendedName>
        <fullName evidence="1">RNA-directed DNA polymerase</fullName>
        <ecNumber evidence="1">2.7.7.49</ecNumber>
    </recommendedName>
</protein>
<dbReference type="InterPro" id="IPR012337">
    <property type="entry name" value="RNaseH-like_sf"/>
</dbReference>
<dbReference type="Gene3D" id="1.10.10.200">
    <property type="match status" value="1"/>
</dbReference>
<organism evidence="12 13">
    <name type="scientific">Mesitornis unicolor</name>
    <name type="common">brown roatelo</name>
    <dbReference type="NCBI Taxonomy" id="54374"/>
    <lineage>
        <taxon>Eukaryota</taxon>
        <taxon>Metazoa</taxon>
        <taxon>Chordata</taxon>
        <taxon>Craniata</taxon>
        <taxon>Vertebrata</taxon>
        <taxon>Euteleostomi</taxon>
        <taxon>Archelosauria</taxon>
        <taxon>Archosauria</taxon>
        <taxon>Dinosauria</taxon>
        <taxon>Saurischia</taxon>
        <taxon>Theropoda</taxon>
        <taxon>Coelurosauria</taxon>
        <taxon>Aves</taxon>
        <taxon>Neognathae</taxon>
        <taxon>Neoaves</taxon>
        <taxon>Columbimorphae</taxon>
        <taxon>Mesitornithiformes</taxon>
        <taxon>Mesitornithidae</taxon>
        <taxon>Mesitornis</taxon>
    </lineage>
</organism>
<dbReference type="GO" id="GO:0008270">
    <property type="term" value="F:zinc ion binding"/>
    <property type="evidence" value="ECO:0007669"/>
    <property type="project" value="UniProtKB-KW"/>
</dbReference>
<evidence type="ECO:0000256" key="8">
    <source>
        <dbReference type="ARBA" id="ARBA00022918"/>
    </source>
</evidence>
<keyword evidence="9" id="KW-0863">Zinc-finger</keyword>
<dbReference type="Pfam" id="PF02022">
    <property type="entry name" value="Integrase_Zn"/>
    <property type="match status" value="1"/>
</dbReference>
<dbReference type="Pfam" id="PF00665">
    <property type="entry name" value="rve"/>
    <property type="match status" value="1"/>
</dbReference>
<keyword evidence="13" id="KW-1185">Reference proteome</keyword>
<keyword evidence="9" id="KW-0862">Zinc</keyword>
<dbReference type="PANTHER" id="PTHR41694">
    <property type="entry name" value="ENDOGENOUS RETROVIRUS GROUP K MEMBER POL PROTEIN"/>
    <property type="match status" value="1"/>
</dbReference>
<dbReference type="GO" id="GO:0004519">
    <property type="term" value="F:endonuclease activity"/>
    <property type="evidence" value="ECO:0007669"/>
    <property type="project" value="UniProtKB-KW"/>
</dbReference>
<dbReference type="EC" id="2.7.7.49" evidence="1"/>
<dbReference type="PROSITE" id="PS50876">
    <property type="entry name" value="ZF_INTEGRASE"/>
    <property type="match status" value="1"/>
</dbReference>
<dbReference type="SUPFAM" id="SSF53098">
    <property type="entry name" value="Ribonuclease H-like"/>
    <property type="match status" value="2"/>
</dbReference>
<evidence type="ECO:0000256" key="4">
    <source>
        <dbReference type="ARBA" id="ARBA00022722"/>
    </source>
</evidence>
<evidence type="ECO:0000259" key="11">
    <source>
        <dbReference type="PROSITE" id="PS50994"/>
    </source>
</evidence>
<name>A0A091RI75_9AVES</name>
<sequence>EGSVQILELQAVIAALQQQENDCLNSTFKLYVVEVVKRMNRSFLGHVSNSVLFAAFTHLWHVLQQRSKPLFVTHIRTHTNLPGGLVERNARADALVSANVVDTATPGRLAEVQKSHAFYHQSSAALKAQFQISKTEAKAITAACPDCARLPVIQATGANPQGLQPRQIRQTDVTEYPKFGCQKYLHVTVDTCSGVIWATALNSTSASAAKKHWLQPFAVLGKPEQIKTDNGPAYRSSIVSQFMADWQIKHVRGVPYNSMGQAIVERTHRTLKHHLD</sequence>
<dbReference type="InterPro" id="IPR003308">
    <property type="entry name" value="Integrase_Zn-bd_dom_N"/>
</dbReference>
<reference evidence="12 13" key="1">
    <citation type="submission" date="2014-04" db="EMBL/GenBank/DDBJ databases">
        <title>Genome evolution of avian class.</title>
        <authorList>
            <person name="Zhang G."/>
            <person name="Li C."/>
        </authorList>
    </citation>
    <scope>NUCLEOTIDE SEQUENCE [LARGE SCALE GENOMIC DNA]</scope>
    <source>
        <strain evidence="12">BGI_N332</strain>
    </source>
</reference>
<dbReference type="PROSITE" id="PS50994">
    <property type="entry name" value="INTEGRASE"/>
    <property type="match status" value="1"/>
</dbReference>
<dbReference type="PANTHER" id="PTHR41694:SF3">
    <property type="entry name" value="RNA-DIRECTED DNA POLYMERASE-RELATED"/>
    <property type="match status" value="1"/>
</dbReference>
<dbReference type="Gene3D" id="3.30.420.10">
    <property type="entry name" value="Ribonuclease H-like superfamily/Ribonuclease H"/>
    <property type="match status" value="1"/>
</dbReference>
<dbReference type="GO" id="GO:0035613">
    <property type="term" value="F:RNA stem-loop binding"/>
    <property type="evidence" value="ECO:0007669"/>
    <property type="project" value="TreeGrafter"/>
</dbReference>
<proteinExistence type="predicted"/>
<keyword evidence="4" id="KW-0540">Nuclease</keyword>
<evidence type="ECO:0000313" key="13">
    <source>
        <dbReference type="Proteomes" id="UP000053369"/>
    </source>
</evidence>
<evidence type="ECO:0000256" key="6">
    <source>
        <dbReference type="ARBA" id="ARBA00022759"/>
    </source>
</evidence>
<keyword evidence="6" id="KW-0255">Endonuclease</keyword>
<keyword evidence="8" id="KW-0695">RNA-directed DNA polymerase</keyword>
<evidence type="ECO:0000256" key="3">
    <source>
        <dbReference type="ARBA" id="ARBA00022695"/>
    </source>
</evidence>
<feature type="domain" description="Integrase-type" evidence="10">
    <location>
        <begin position="107"/>
        <end position="148"/>
    </location>
</feature>
<dbReference type="EMBL" id="KK817113">
    <property type="protein sequence ID" value="KFQ38674.1"/>
    <property type="molecule type" value="Genomic_DNA"/>
</dbReference>
<dbReference type="Proteomes" id="UP000053369">
    <property type="component" value="Unassembled WGS sequence"/>
</dbReference>
<gene>
    <name evidence="12" type="ORF">N332_12967</name>
</gene>
<dbReference type="GO" id="GO:0015074">
    <property type="term" value="P:DNA integration"/>
    <property type="evidence" value="ECO:0007669"/>
    <property type="project" value="InterPro"/>
</dbReference>
<evidence type="ECO:0000256" key="9">
    <source>
        <dbReference type="PROSITE-ProRule" id="PRU00450"/>
    </source>
</evidence>
<feature type="domain" description="Integrase catalytic" evidence="11">
    <location>
        <begin position="161"/>
        <end position="276"/>
    </location>
</feature>
<keyword evidence="2" id="KW-0808">Transferase</keyword>
<dbReference type="SUPFAM" id="SSF46919">
    <property type="entry name" value="N-terminal Zn binding domain of HIV integrase"/>
    <property type="match status" value="1"/>
</dbReference>
<accession>A0A091RI75</accession>
<dbReference type="InterPro" id="IPR001584">
    <property type="entry name" value="Integrase_cat-core"/>
</dbReference>
<keyword evidence="7" id="KW-0378">Hydrolase</keyword>
<evidence type="ECO:0000313" key="12">
    <source>
        <dbReference type="EMBL" id="KFQ38674.1"/>
    </source>
</evidence>
<dbReference type="InterPro" id="IPR017856">
    <property type="entry name" value="Integrase-like_N"/>
</dbReference>
<evidence type="ECO:0000256" key="5">
    <source>
        <dbReference type="ARBA" id="ARBA00022723"/>
    </source>
</evidence>
<keyword evidence="3" id="KW-0548">Nucleotidyltransferase</keyword>
<evidence type="ECO:0000256" key="7">
    <source>
        <dbReference type="ARBA" id="ARBA00022801"/>
    </source>
</evidence>
<keyword evidence="5" id="KW-0479">Metal-binding</keyword>
<dbReference type="AlphaFoldDB" id="A0A091RI75"/>
<evidence type="ECO:0000256" key="2">
    <source>
        <dbReference type="ARBA" id="ARBA00022679"/>
    </source>
</evidence>
<dbReference type="GO" id="GO:0003964">
    <property type="term" value="F:RNA-directed DNA polymerase activity"/>
    <property type="evidence" value="ECO:0007669"/>
    <property type="project" value="UniProtKB-KW"/>
</dbReference>
<feature type="non-terminal residue" evidence="12">
    <location>
        <position position="276"/>
    </location>
</feature>